<feature type="domain" description="Amidohydrolase-related" evidence="1">
    <location>
        <begin position="225"/>
        <end position="399"/>
    </location>
</feature>
<comment type="caution">
    <text evidence="2">The sequence shown here is derived from an EMBL/GenBank/DDBJ whole genome shotgun (WGS) entry which is preliminary data.</text>
</comment>
<dbReference type="Proteomes" id="UP000703269">
    <property type="component" value="Unassembled WGS sequence"/>
</dbReference>
<proteinExistence type="predicted"/>
<dbReference type="InterPro" id="IPR006680">
    <property type="entry name" value="Amidohydro-rel"/>
</dbReference>
<evidence type="ECO:0000313" key="2">
    <source>
        <dbReference type="EMBL" id="GJE88904.1"/>
    </source>
</evidence>
<evidence type="ECO:0000259" key="1">
    <source>
        <dbReference type="Pfam" id="PF04909"/>
    </source>
</evidence>
<evidence type="ECO:0000313" key="3">
    <source>
        <dbReference type="Proteomes" id="UP000703269"/>
    </source>
</evidence>
<dbReference type="Gene3D" id="3.20.20.140">
    <property type="entry name" value="Metal-dependent hydrolases"/>
    <property type="match status" value="1"/>
</dbReference>
<dbReference type="GO" id="GO:0016787">
    <property type="term" value="F:hydrolase activity"/>
    <property type="evidence" value="ECO:0007669"/>
    <property type="project" value="InterPro"/>
</dbReference>
<dbReference type="Pfam" id="PF04909">
    <property type="entry name" value="Amidohydro_2"/>
    <property type="match status" value="1"/>
</dbReference>
<keyword evidence="3" id="KW-1185">Reference proteome</keyword>
<dbReference type="SUPFAM" id="SSF51556">
    <property type="entry name" value="Metallo-dependent hydrolases"/>
    <property type="match status" value="1"/>
</dbReference>
<dbReference type="OrthoDB" id="3364440at2759"/>
<gene>
    <name evidence="2" type="ORF">PsYK624_049920</name>
</gene>
<protein>
    <recommendedName>
        <fullName evidence="1">Amidohydrolase-related domain-containing protein</fullName>
    </recommendedName>
</protein>
<dbReference type="PANTHER" id="PTHR43383">
    <property type="entry name" value="NODULIN 6"/>
    <property type="match status" value="1"/>
</dbReference>
<sequence length="410" mass="46136">MNTYGTAELARVALSYPAIDNHAHPLLKAEHRAKFAFEGLISEASGDALMRDAVHTLACFRATAQLGQILGIKGELTWEKVKEARDAMDYDRLCKMFLDPTGIQCILIDDGLGGSAEYAEEYRWHDKFTRSKTKRIVRVEVLAEDILREVFDAQLNKDDMNPYRAYVAFVERLYAALDGFAKDPEVVGFKSIACYRTGLDIGMIKEGQQIEQCVTMIMLRYTALRELRLADRHLNDYIVCTTLRIAGECGKPVQFHTGLGDNDINLSLSSPAHMQPIIKAFPETKFVLLHSSYPYTRDAGYLTAVYPNVFLDFGEVFPFISADGQFAVVKQVLELAPTNKIMWSTDGHWWPESYYLGTRQAREALWKVLAESVSKQEMTEAQAIGVVKGALFDNANRIYNLGLAPSWMGE</sequence>
<dbReference type="PANTHER" id="PTHR43383:SF2">
    <property type="entry name" value="AMIDOHYDROLASE 2 FAMILY PROTEIN"/>
    <property type="match status" value="1"/>
</dbReference>
<dbReference type="AlphaFoldDB" id="A0A9P3G6T9"/>
<organism evidence="2 3">
    <name type="scientific">Phanerochaete sordida</name>
    <dbReference type="NCBI Taxonomy" id="48140"/>
    <lineage>
        <taxon>Eukaryota</taxon>
        <taxon>Fungi</taxon>
        <taxon>Dikarya</taxon>
        <taxon>Basidiomycota</taxon>
        <taxon>Agaricomycotina</taxon>
        <taxon>Agaricomycetes</taxon>
        <taxon>Polyporales</taxon>
        <taxon>Phanerochaetaceae</taxon>
        <taxon>Phanerochaete</taxon>
    </lineage>
</organism>
<reference evidence="2 3" key="1">
    <citation type="submission" date="2021-08" db="EMBL/GenBank/DDBJ databases">
        <title>Draft Genome Sequence of Phanerochaete sordida strain YK-624.</title>
        <authorList>
            <person name="Mori T."/>
            <person name="Dohra H."/>
            <person name="Suzuki T."/>
            <person name="Kawagishi H."/>
            <person name="Hirai H."/>
        </authorList>
    </citation>
    <scope>NUCLEOTIDE SEQUENCE [LARGE SCALE GENOMIC DNA]</scope>
    <source>
        <strain evidence="2 3">YK-624</strain>
    </source>
</reference>
<dbReference type="InterPro" id="IPR032466">
    <property type="entry name" value="Metal_Hydrolase"/>
</dbReference>
<dbReference type="EMBL" id="BPQB01000011">
    <property type="protein sequence ID" value="GJE88904.1"/>
    <property type="molecule type" value="Genomic_DNA"/>
</dbReference>
<accession>A0A9P3G6T9</accession>
<name>A0A9P3G6T9_9APHY</name>